<protein>
    <recommendedName>
        <fullName evidence="11">Glycosyltransferase RgtA/B/C/D-like domain-containing protein</fullName>
    </recommendedName>
</protein>
<dbReference type="PANTHER" id="PTHR33908:SF11">
    <property type="entry name" value="MEMBRANE PROTEIN"/>
    <property type="match status" value="1"/>
</dbReference>
<keyword evidence="3" id="KW-0328">Glycosyltransferase</keyword>
<feature type="transmembrane region" description="Helical" evidence="8">
    <location>
        <begin position="395"/>
        <end position="412"/>
    </location>
</feature>
<keyword evidence="5 8" id="KW-0812">Transmembrane</keyword>
<dbReference type="InterPro" id="IPR050297">
    <property type="entry name" value="LipidA_mod_glycosyltrf_83"/>
</dbReference>
<feature type="transmembrane region" description="Helical" evidence="8">
    <location>
        <begin position="119"/>
        <end position="139"/>
    </location>
</feature>
<accession>A0A1F7Y0U0</accession>
<keyword evidence="7 8" id="KW-0472">Membrane</keyword>
<keyword evidence="6 8" id="KW-1133">Transmembrane helix</keyword>
<evidence type="ECO:0000256" key="8">
    <source>
        <dbReference type="SAM" id="Phobius"/>
    </source>
</evidence>
<gene>
    <name evidence="9" type="ORF">A2771_03845</name>
</gene>
<dbReference type="EMBL" id="MGGD01000026">
    <property type="protein sequence ID" value="OGM20810.1"/>
    <property type="molecule type" value="Genomic_DNA"/>
</dbReference>
<evidence type="ECO:0000256" key="5">
    <source>
        <dbReference type="ARBA" id="ARBA00022692"/>
    </source>
</evidence>
<evidence type="ECO:0000256" key="2">
    <source>
        <dbReference type="ARBA" id="ARBA00022475"/>
    </source>
</evidence>
<evidence type="ECO:0000256" key="3">
    <source>
        <dbReference type="ARBA" id="ARBA00022676"/>
    </source>
</evidence>
<feature type="transmembrane region" description="Helical" evidence="8">
    <location>
        <begin position="151"/>
        <end position="170"/>
    </location>
</feature>
<evidence type="ECO:0000256" key="7">
    <source>
        <dbReference type="ARBA" id="ARBA00023136"/>
    </source>
</evidence>
<dbReference type="AlphaFoldDB" id="A0A1F7Y0U0"/>
<proteinExistence type="predicted"/>
<organism evidence="9 10">
    <name type="scientific">Candidatus Woesebacteria bacterium RIFCSPHIGHO2_01_FULL_38_26b</name>
    <dbReference type="NCBI Taxonomy" id="1802491"/>
    <lineage>
        <taxon>Bacteria</taxon>
        <taxon>Candidatus Woeseibacteriota</taxon>
    </lineage>
</organism>
<evidence type="ECO:0000313" key="9">
    <source>
        <dbReference type="EMBL" id="OGM20810.1"/>
    </source>
</evidence>
<evidence type="ECO:0000256" key="4">
    <source>
        <dbReference type="ARBA" id="ARBA00022679"/>
    </source>
</evidence>
<feature type="transmembrane region" description="Helical" evidence="8">
    <location>
        <begin position="366"/>
        <end position="383"/>
    </location>
</feature>
<dbReference type="GO" id="GO:0005886">
    <property type="term" value="C:plasma membrane"/>
    <property type="evidence" value="ECO:0007669"/>
    <property type="project" value="UniProtKB-SubCell"/>
</dbReference>
<comment type="subcellular location">
    <subcellularLocation>
        <location evidence="1">Cell membrane</location>
        <topology evidence="1">Multi-pass membrane protein</topology>
    </subcellularLocation>
</comment>
<reference evidence="9 10" key="1">
    <citation type="journal article" date="2016" name="Nat. Commun.">
        <title>Thousands of microbial genomes shed light on interconnected biogeochemical processes in an aquifer system.</title>
        <authorList>
            <person name="Anantharaman K."/>
            <person name="Brown C.T."/>
            <person name="Hug L.A."/>
            <person name="Sharon I."/>
            <person name="Castelle C.J."/>
            <person name="Probst A.J."/>
            <person name="Thomas B.C."/>
            <person name="Singh A."/>
            <person name="Wilkins M.J."/>
            <person name="Karaoz U."/>
            <person name="Brodie E.L."/>
            <person name="Williams K.H."/>
            <person name="Hubbard S.S."/>
            <person name="Banfield J.F."/>
        </authorList>
    </citation>
    <scope>NUCLEOTIDE SEQUENCE [LARGE SCALE GENOMIC DNA]</scope>
</reference>
<feature type="transmembrane region" description="Helical" evidence="8">
    <location>
        <begin position="176"/>
        <end position="204"/>
    </location>
</feature>
<dbReference type="GO" id="GO:0016763">
    <property type="term" value="F:pentosyltransferase activity"/>
    <property type="evidence" value="ECO:0007669"/>
    <property type="project" value="TreeGrafter"/>
</dbReference>
<dbReference type="PANTHER" id="PTHR33908">
    <property type="entry name" value="MANNOSYLTRANSFERASE YKCB-RELATED"/>
    <property type="match status" value="1"/>
</dbReference>
<evidence type="ECO:0000313" key="10">
    <source>
        <dbReference type="Proteomes" id="UP000176741"/>
    </source>
</evidence>
<feature type="transmembrane region" description="Helical" evidence="8">
    <location>
        <begin position="12"/>
        <end position="31"/>
    </location>
</feature>
<name>A0A1F7Y0U0_9BACT</name>
<feature type="transmembrane region" description="Helical" evidence="8">
    <location>
        <begin position="296"/>
        <end position="319"/>
    </location>
</feature>
<sequence length="567" mass="64880">MFNMITLPFRQRILIALTVMVFVLAFLVRFINLNYNSPFNDEAIYVVVGQTGLFLGDWVSYNAASWMAGHPYFYPSITAIAYKIGGIAQSRFVNVAFGILTLYTIYQIIIILYERGNKKLFPGLITIALLGITPIGVYVSRLATYDAPSFFFIFLGLYFISIANLTKFNFEQTARFYFLAALSIFLAVGFKIISAIYVPFFVLYSYFEIKNKKILSGEIETNDATLLNKSADLDKPSEVEFDSNLPGQEEESGRIYESDVQSKGVAANFTTWDIHEKESESPFTSEKENTADWFKYFLVPLSILFAIYLFFNFSHIYAYYVSQQTPLNISTRLEVLTRFWKEIYLIVPFWLVGSLGLVLSKNKKKLLFLSLGVFIPVIFHLVFKNAPSLDKHTYLTSAFMSIVAGLGIGKIIDFTDNKVFKTVVTSALVLSLIVFWVSAYKTLPKYNNLWRDTTKPQSFISKEVDSGDRVLVESGASMVLAASQRDFPTNVITFDWFEYGGLQGREAYIRAVDDGYFNFIQLETPDNPKLKRNDELSKVIGLIVQFMRKEYKLVYEEDGYLIYKRTY</sequence>
<feature type="transmembrane region" description="Helical" evidence="8">
    <location>
        <begin position="339"/>
        <end position="359"/>
    </location>
</feature>
<keyword evidence="2" id="KW-1003">Cell membrane</keyword>
<evidence type="ECO:0000256" key="1">
    <source>
        <dbReference type="ARBA" id="ARBA00004651"/>
    </source>
</evidence>
<feature type="transmembrane region" description="Helical" evidence="8">
    <location>
        <begin position="92"/>
        <end position="113"/>
    </location>
</feature>
<keyword evidence="4" id="KW-0808">Transferase</keyword>
<evidence type="ECO:0000256" key="6">
    <source>
        <dbReference type="ARBA" id="ARBA00022989"/>
    </source>
</evidence>
<evidence type="ECO:0008006" key="11">
    <source>
        <dbReference type="Google" id="ProtNLM"/>
    </source>
</evidence>
<comment type="caution">
    <text evidence="9">The sequence shown here is derived from an EMBL/GenBank/DDBJ whole genome shotgun (WGS) entry which is preliminary data.</text>
</comment>
<feature type="transmembrane region" description="Helical" evidence="8">
    <location>
        <begin position="419"/>
        <end position="439"/>
    </location>
</feature>
<dbReference type="Proteomes" id="UP000176741">
    <property type="component" value="Unassembled WGS sequence"/>
</dbReference>
<dbReference type="GO" id="GO:0009103">
    <property type="term" value="P:lipopolysaccharide biosynthetic process"/>
    <property type="evidence" value="ECO:0007669"/>
    <property type="project" value="UniProtKB-ARBA"/>
</dbReference>